<feature type="transmembrane region" description="Helical" evidence="7">
    <location>
        <begin position="7"/>
        <end position="31"/>
    </location>
</feature>
<keyword evidence="5 7" id="KW-0472">Membrane</keyword>
<name>A0A553NYD1_TIGCA</name>
<evidence type="ECO:0000256" key="1">
    <source>
        <dbReference type="ARBA" id="ARBA00004370"/>
    </source>
</evidence>
<dbReference type="OMA" id="WHETHID"/>
<gene>
    <name evidence="8" type="ORF">TCAL_06527</name>
</gene>
<evidence type="ECO:0000256" key="5">
    <source>
        <dbReference type="ARBA" id="ARBA00023136"/>
    </source>
</evidence>
<dbReference type="PRINTS" id="PR01609">
    <property type="entry name" value="CD36FAMILY"/>
</dbReference>
<evidence type="ECO:0000313" key="8">
    <source>
        <dbReference type="EMBL" id="TRY70444.1"/>
    </source>
</evidence>
<organism evidence="8 9">
    <name type="scientific">Tigriopus californicus</name>
    <name type="common">Marine copepod</name>
    <dbReference type="NCBI Taxonomy" id="6832"/>
    <lineage>
        <taxon>Eukaryota</taxon>
        <taxon>Metazoa</taxon>
        <taxon>Ecdysozoa</taxon>
        <taxon>Arthropoda</taxon>
        <taxon>Crustacea</taxon>
        <taxon>Multicrustacea</taxon>
        <taxon>Hexanauplia</taxon>
        <taxon>Copepoda</taxon>
        <taxon>Harpacticoida</taxon>
        <taxon>Harpacticidae</taxon>
        <taxon>Tigriopus</taxon>
    </lineage>
</organism>
<keyword evidence="3 7" id="KW-0812">Transmembrane</keyword>
<protein>
    <submittedName>
        <fullName evidence="8">Uncharacterized protein</fullName>
    </submittedName>
</protein>
<evidence type="ECO:0000313" key="9">
    <source>
        <dbReference type="Proteomes" id="UP000318571"/>
    </source>
</evidence>
<dbReference type="GO" id="GO:0005737">
    <property type="term" value="C:cytoplasm"/>
    <property type="evidence" value="ECO:0007669"/>
    <property type="project" value="TreeGrafter"/>
</dbReference>
<dbReference type="EMBL" id="VCGU01000009">
    <property type="protein sequence ID" value="TRY70444.1"/>
    <property type="molecule type" value="Genomic_DNA"/>
</dbReference>
<dbReference type="OrthoDB" id="195015at2759"/>
<dbReference type="Proteomes" id="UP000318571">
    <property type="component" value="Chromosome 9"/>
</dbReference>
<keyword evidence="9" id="KW-1185">Reference proteome</keyword>
<dbReference type="Pfam" id="PF01130">
    <property type="entry name" value="CD36"/>
    <property type="match status" value="1"/>
</dbReference>
<comment type="caution">
    <text evidence="8">The sequence shown here is derived from an EMBL/GenBank/DDBJ whole genome shotgun (WGS) entry which is preliminary data.</text>
</comment>
<dbReference type="AlphaFoldDB" id="A0A553NYD1"/>
<sequence>MGKRLLVGGSVAIVIGLCLVVLGACLNWVIFPAVVEYEVYKNLDLREGTEGWKAWVEPPVPVYMCFNFFNVTDPVGVAAGGNVSVTEIGPYCFREERLKRDILELDAEHLQYSLLLSYHYDQAETERQGCNNGSGGTCSPKDKVTILNVVLAAIGQLLQDAANNSLIHDLIDDLLKTVNDGVEGKLTDCGKYDCQELEDDLFTTASIIDLTFKGVPSGALKALDHAIHIHGADGIWGILGLDKLKLPGEFYFFMGKNGTKTNSYYTINNGRYTRNRFLAIEKFNGETTLKNEWWPKVGPNPSATAAGMGGICHDILGTDGTQYPPYLDKKVRRWIFVGEMCRSIWLDYVQDNQFLGIDAYEYRASEDVFDMDNPNNFCYCPNFLECMSINDDDTYDRSNCSDTCKDGMIRVGECYGGVPVVMTAPHFFRGDQSMIDDVEGMNPELELHDTVLLIEPMSGAPLMAHKRIQINLDLKSVAAINKLKDVKDILFPVFWADENARLTQEYADMYQNTFVFAQNLTLGISIAIGFVVGGVLFIAGIWMCWKG</sequence>
<evidence type="ECO:0000256" key="3">
    <source>
        <dbReference type="ARBA" id="ARBA00022692"/>
    </source>
</evidence>
<feature type="transmembrane region" description="Helical" evidence="7">
    <location>
        <begin position="520"/>
        <end position="545"/>
    </location>
</feature>
<evidence type="ECO:0000256" key="4">
    <source>
        <dbReference type="ARBA" id="ARBA00022989"/>
    </source>
</evidence>
<dbReference type="PROSITE" id="PS51257">
    <property type="entry name" value="PROKAR_LIPOPROTEIN"/>
    <property type="match status" value="1"/>
</dbReference>
<comment type="subcellular location">
    <subcellularLocation>
        <location evidence="1">Membrane</location>
    </subcellularLocation>
</comment>
<evidence type="ECO:0000256" key="6">
    <source>
        <dbReference type="ARBA" id="ARBA00023180"/>
    </source>
</evidence>
<accession>A0A553NYD1</accession>
<dbReference type="InterPro" id="IPR002159">
    <property type="entry name" value="CD36_fam"/>
</dbReference>
<dbReference type="PANTHER" id="PTHR11923:SF51">
    <property type="entry name" value="LYSOSOME MEMBRANE PROTEIN 2"/>
    <property type="match status" value="1"/>
</dbReference>
<evidence type="ECO:0000256" key="2">
    <source>
        <dbReference type="ARBA" id="ARBA00010532"/>
    </source>
</evidence>
<dbReference type="STRING" id="6832.A0A553NYD1"/>
<proteinExistence type="inferred from homology"/>
<reference evidence="8 9" key="1">
    <citation type="journal article" date="2018" name="Nat. Ecol. Evol.">
        <title>Genomic signatures of mitonuclear coevolution across populations of Tigriopus californicus.</title>
        <authorList>
            <person name="Barreto F.S."/>
            <person name="Watson E.T."/>
            <person name="Lima T.G."/>
            <person name="Willett C.S."/>
            <person name="Edmands S."/>
            <person name="Li W."/>
            <person name="Burton R.S."/>
        </authorList>
    </citation>
    <scope>NUCLEOTIDE SEQUENCE [LARGE SCALE GENOMIC DNA]</scope>
    <source>
        <strain evidence="8 9">San Diego</strain>
    </source>
</reference>
<comment type="similarity">
    <text evidence="2">Belongs to the CD36 family.</text>
</comment>
<evidence type="ECO:0000256" key="7">
    <source>
        <dbReference type="SAM" id="Phobius"/>
    </source>
</evidence>
<dbReference type="PANTHER" id="PTHR11923">
    <property type="entry name" value="SCAVENGER RECEPTOR CLASS B TYPE-1 SR-B1"/>
    <property type="match status" value="1"/>
</dbReference>
<keyword evidence="4 7" id="KW-1133">Transmembrane helix</keyword>
<dbReference type="GO" id="GO:0016020">
    <property type="term" value="C:membrane"/>
    <property type="evidence" value="ECO:0007669"/>
    <property type="project" value="UniProtKB-SubCell"/>
</dbReference>
<keyword evidence="6" id="KW-0325">Glycoprotein</keyword>
<dbReference type="GO" id="GO:0005044">
    <property type="term" value="F:scavenger receptor activity"/>
    <property type="evidence" value="ECO:0007669"/>
    <property type="project" value="TreeGrafter"/>
</dbReference>